<feature type="region of interest" description="Disordered" evidence="1">
    <location>
        <begin position="157"/>
        <end position="183"/>
    </location>
</feature>
<organism evidence="3">
    <name type="scientific">Florenciella parvula</name>
    <dbReference type="NCBI Taxonomy" id="236787"/>
    <lineage>
        <taxon>Eukaryota</taxon>
        <taxon>Sar</taxon>
        <taxon>Stramenopiles</taxon>
        <taxon>Ochrophyta</taxon>
        <taxon>Dictyochophyceae</taxon>
        <taxon>Florenciellales</taxon>
        <taxon>Florenciella</taxon>
    </lineage>
</organism>
<gene>
    <name evidence="3" type="ORF">FPAR1323_LOCUS12420</name>
</gene>
<proteinExistence type="predicted"/>
<dbReference type="EMBL" id="HBGT01023909">
    <property type="protein sequence ID" value="CAD9431235.1"/>
    <property type="molecule type" value="Transcribed_RNA"/>
</dbReference>
<sequence length="183" mass="20682">MNQTRKHMADLLTDFAPRFEKLEPSEGKIRQYKTAIFIFPDIEAEDAHETVDYVQAQVKRMFVERGLMIGEFHSANNATGLRNTSFYPLRTPYPCLAVRHMVPGDFVFMTLDSYDIDLQVKLLQGFLEVFGDEGHRKEVKEAKKAFDKATIMQITAKLNRSKAKSTSNAPSSEGPRAAGTQSC</sequence>
<dbReference type="AlphaFoldDB" id="A0A7S2G6L9"/>
<evidence type="ECO:0000313" key="3">
    <source>
        <dbReference type="EMBL" id="CAD9431235.1"/>
    </source>
</evidence>
<reference evidence="3" key="1">
    <citation type="submission" date="2021-01" db="EMBL/GenBank/DDBJ databases">
        <authorList>
            <person name="Corre E."/>
            <person name="Pelletier E."/>
            <person name="Niang G."/>
            <person name="Scheremetjew M."/>
            <person name="Finn R."/>
            <person name="Kale V."/>
            <person name="Holt S."/>
            <person name="Cochrane G."/>
            <person name="Meng A."/>
            <person name="Brown T."/>
            <person name="Cohen L."/>
        </authorList>
    </citation>
    <scope>NUCLEOTIDE SEQUENCE</scope>
    <source>
        <strain evidence="3">RCC1693</strain>
    </source>
</reference>
<name>A0A7S2G6L9_9STRA</name>
<feature type="domain" description="DUF6875" evidence="2">
    <location>
        <begin position="3"/>
        <end position="136"/>
    </location>
</feature>
<feature type="compositionally biased region" description="Polar residues" evidence="1">
    <location>
        <begin position="157"/>
        <end position="171"/>
    </location>
</feature>
<evidence type="ECO:0000256" key="1">
    <source>
        <dbReference type="SAM" id="MobiDB-lite"/>
    </source>
</evidence>
<dbReference type="InterPro" id="IPR049240">
    <property type="entry name" value="DUF6875"/>
</dbReference>
<dbReference type="Pfam" id="PF21780">
    <property type="entry name" value="DUF6875"/>
    <property type="match status" value="1"/>
</dbReference>
<evidence type="ECO:0000259" key="2">
    <source>
        <dbReference type="Pfam" id="PF21780"/>
    </source>
</evidence>
<protein>
    <recommendedName>
        <fullName evidence="2">DUF6875 domain-containing protein</fullName>
    </recommendedName>
</protein>
<accession>A0A7S2G6L9</accession>